<organism evidence="5 6">
    <name type="scientific">Acanthamoeba castellanii (strain ATCC 30010 / Neff)</name>
    <dbReference type="NCBI Taxonomy" id="1257118"/>
    <lineage>
        <taxon>Eukaryota</taxon>
        <taxon>Amoebozoa</taxon>
        <taxon>Discosea</taxon>
        <taxon>Longamoebia</taxon>
        <taxon>Centramoebida</taxon>
        <taxon>Acanthamoebidae</taxon>
        <taxon>Acanthamoeba</taxon>
    </lineage>
</organism>
<dbReference type="EMBL" id="KB008151">
    <property type="protein sequence ID" value="ELR11474.1"/>
    <property type="molecule type" value="Genomic_DNA"/>
</dbReference>
<dbReference type="RefSeq" id="XP_004333487.1">
    <property type="nucleotide sequence ID" value="XM_004333439.1"/>
</dbReference>
<dbReference type="InterPro" id="IPR011993">
    <property type="entry name" value="PH-like_dom_sf"/>
</dbReference>
<dbReference type="KEGG" id="acan:ACA1_122360"/>
<feature type="region of interest" description="Disordered" evidence="3">
    <location>
        <begin position="398"/>
        <end position="435"/>
    </location>
</feature>
<keyword evidence="2" id="KW-0677">Repeat</keyword>
<gene>
    <name evidence="5" type="ORF">ACA1_122360</name>
</gene>
<dbReference type="GeneID" id="14911880"/>
<dbReference type="Pfam" id="PF00169">
    <property type="entry name" value="PH"/>
    <property type="match status" value="1"/>
</dbReference>
<dbReference type="AlphaFoldDB" id="L8GF24"/>
<dbReference type="Proteomes" id="UP000011083">
    <property type="component" value="Unassembled WGS sequence"/>
</dbReference>
<feature type="compositionally biased region" description="Basic and acidic residues" evidence="3">
    <location>
        <begin position="100"/>
        <end position="118"/>
    </location>
</feature>
<dbReference type="PANTHER" id="PTHR45752:SF187">
    <property type="entry name" value="LEUCINE-RICH REPEAT AND IQ DOMAIN-CONTAINING PROTEIN 4"/>
    <property type="match status" value="1"/>
</dbReference>
<dbReference type="PROSITE" id="PS51450">
    <property type="entry name" value="LRR"/>
    <property type="match status" value="2"/>
</dbReference>
<accession>L8GF24</accession>
<evidence type="ECO:0000313" key="5">
    <source>
        <dbReference type="EMBL" id="ELR11474.1"/>
    </source>
</evidence>
<keyword evidence="1" id="KW-0433">Leucine-rich repeat</keyword>
<feature type="compositionally biased region" description="Basic and acidic residues" evidence="3">
    <location>
        <begin position="153"/>
        <end position="167"/>
    </location>
</feature>
<dbReference type="OrthoDB" id="67933at2759"/>
<dbReference type="InterPro" id="IPR001849">
    <property type="entry name" value="PH_domain"/>
</dbReference>
<dbReference type="Gene3D" id="3.80.10.10">
    <property type="entry name" value="Ribonuclease Inhibitor"/>
    <property type="match status" value="3"/>
</dbReference>
<name>L8GF24_ACACF</name>
<dbReference type="InterPro" id="IPR032675">
    <property type="entry name" value="LRR_dom_sf"/>
</dbReference>
<feature type="domain" description="PH" evidence="4">
    <location>
        <begin position="252"/>
        <end position="360"/>
    </location>
</feature>
<proteinExistence type="predicted"/>
<evidence type="ECO:0000256" key="2">
    <source>
        <dbReference type="ARBA" id="ARBA00022737"/>
    </source>
</evidence>
<dbReference type="InterPro" id="IPR050715">
    <property type="entry name" value="LRR-SigEffector_domain"/>
</dbReference>
<dbReference type="SMART" id="SM00233">
    <property type="entry name" value="PH"/>
    <property type="match status" value="1"/>
</dbReference>
<evidence type="ECO:0000256" key="1">
    <source>
        <dbReference type="ARBA" id="ARBA00022614"/>
    </source>
</evidence>
<dbReference type="Pfam" id="PF13855">
    <property type="entry name" value="LRR_8"/>
    <property type="match status" value="3"/>
</dbReference>
<dbReference type="VEuPathDB" id="AmoebaDB:ACA1_122360"/>
<dbReference type="SMART" id="SM00369">
    <property type="entry name" value="LRR_TYP"/>
    <property type="match status" value="5"/>
</dbReference>
<dbReference type="CDD" id="cd00821">
    <property type="entry name" value="PH"/>
    <property type="match status" value="1"/>
</dbReference>
<feature type="compositionally biased region" description="Acidic residues" evidence="3">
    <location>
        <begin position="119"/>
        <end position="128"/>
    </location>
</feature>
<dbReference type="Gene3D" id="2.30.29.30">
    <property type="entry name" value="Pleckstrin-homology domain (PH domain)/Phosphotyrosine-binding domain (PTB)"/>
    <property type="match status" value="1"/>
</dbReference>
<feature type="compositionally biased region" description="Low complexity" evidence="3">
    <location>
        <begin position="50"/>
        <end position="63"/>
    </location>
</feature>
<dbReference type="STRING" id="1257118.L8GF24"/>
<dbReference type="PROSITE" id="PS50003">
    <property type="entry name" value="PH_DOMAIN"/>
    <property type="match status" value="1"/>
</dbReference>
<evidence type="ECO:0000256" key="3">
    <source>
        <dbReference type="SAM" id="MobiDB-lite"/>
    </source>
</evidence>
<dbReference type="SUPFAM" id="SSF50729">
    <property type="entry name" value="PH domain-like"/>
    <property type="match status" value="1"/>
</dbReference>
<evidence type="ECO:0000313" key="6">
    <source>
        <dbReference type="Proteomes" id="UP000011083"/>
    </source>
</evidence>
<dbReference type="InterPro" id="IPR001611">
    <property type="entry name" value="Leu-rich_rpt"/>
</dbReference>
<sequence>MLLSEAEKERTFMFASQRLIFRPGGASSTTPAGWALGSATRGERAATFLPSASPAASSSPSAPLWGARPAVTASGGAPTRQGAILLSRERTASPTPTSPRDGDKEEENGTTKNESEEKNESDEEVQGQEEEREKAGATATAGEQLLDVSEETEQQREPCPDGVDCRSEDPRHFILFLHTARDEFAEPSASPPALFRNRSILFTSSFDALQPITTSEKEMPSNNDSNDALTAKRALLRRSTSFDSGLKREISFSSLGGGLAAVGPSGSSDNSEKSGWLHKRAALRKTRQLLYYKARADTTAQGKGPEGSVWLDDASTLPAPESDDRAHCFRLCTPRKTLQLSALDEESKWSWIRAITVAASRGMKSPPSGDQSPLVFGKGLKASGNGSLFDFSTSFRQLPEASRTPGGEEADKQYNAERERQEKKRKEKKKREKEKNYAKEYGRKIDWTGRDLKVLPEKLYEFANFDGLTKLVVRANQLSAFPGELSMLRGLTYLDYSENLIKELPKEMGAMYRLKELYLESNRLERLPPELGKLTRLRVLNIGNGQDWYNVVEAQRSANKIRSLPDEIAQLAHLRSFDCSNNAISAIPPGFFDNCTKLVKLDLTGNQLSSVEETLMIVRLPGSLGRLVQLEKLLVSHNKIEELPPQVGWLRQLKLLHLVDNKLSRLPPQVGHCSRLEQLYMEDNPIKDPPRHVFKLELTELLLYLSVQLCIPDLGKGEEQCFRTRVVLFGDDDKDKLFKAIDGKGRYRRRPMLDPEALLPRLFMTDEVVVIHCHPLRRHRRRHPGQVPFPPAQHREIVADLKAKCDRERGDLNVALVDLLSVKGNKDLKALVPVLVDIALRHVRPMGRPVQRGLHQLEQILGSSCVDTSSSTASLPTLLLAPGGSDGVQGPVMGMDAWAELCALCGVATDEQQAHALKVLASWGVLVHVPAGMMAKEAFIVPSAPWLLAQLTTYDAAS</sequence>
<feature type="compositionally biased region" description="Basic and acidic residues" evidence="3">
    <location>
        <begin position="409"/>
        <end position="424"/>
    </location>
</feature>
<dbReference type="InterPro" id="IPR003591">
    <property type="entry name" value="Leu-rich_rpt_typical-subtyp"/>
</dbReference>
<feature type="region of interest" description="Disordered" evidence="3">
    <location>
        <begin position="47"/>
        <end position="167"/>
    </location>
</feature>
<keyword evidence="6" id="KW-1185">Reference proteome</keyword>
<reference evidence="5 6" key="1">
    <citation type="journal article" date="2013" name="Genome Biol.">
        <title>Genome of Acanthamoeba castellanii highlights extensive lateral gene transfer and early evolution of tyrosine kinase signaling.</title>
        <authorList>
            <person name="Clarke M."/>
            <person name="Lohan A.J."/>
            <person name="Liu B."/>
            <person name="Lagkouvardos I."/>
            <person name="Roy S."/>
            <person name="Zafar N."/>
            <person name="Bertelli C."/>
            <person name="Schilde C."/>
            <person name="Kianianmomeni A."/>
            <person name="Burglin T.R."/>
            <person name="Frech C."/>
            <person name="Turcotte B."/>
            <person name="Kopec K.O."/>
            <person name="Synnott J.M."/>
            <person name="Choo C."/>
            <person name="Paponov I."/>
            <person name="Finkler A."/>
            <person name="Soon Heng Tan C."/>
            <person name="Hutchins A.P."/>
            <person name="Weinmeier T."/>
            <person name="Rattei T."/>
            <person name="Chu J.S."/>
            <person name="Gimenez G."/>
            <person name="Irimia M."/>
            <person name="Rigden D.J."/>
            <person name="Fitzpatrick D.A."/>
            <person name="Lorenzo-Morales J."/>
            <person name="Bateman A."/>
            <person name="Chiu C.H."/>
            <person name="Tang P."/>
            <person name="Hegemann P."/>
            <person name="Fromm H."/>
            <person name="Raoult D."/>
            <person name="Greub G."/>
            <person name="Miranda-Saavedra D."/>
            <person name="Chen N."/>
            <person name="Nash P."/>
            <person name="Ginger M.L."/>
            <person name="Horn M."/>
            <person name="Schaap P."/>
            <person name="Caler L."/>
            <person name="Loftus B."/>
        </authorList>
    </citation>
    <scope>NUCLEOTIDE SEQUENCE [LARGE SCALE GENOMIC DNA]</scope>
    <source>
        <strain evidence="5 6">Neff</strain>
    </source>
</reference>
<evidence type="ECO:0000259" key="4">
    <source>
        <dbReference type="PROSITE" id="PS50003"/>
    </source>
</evidence>
<protein>
    <submittedName>
        <fullName evidence="5">Leucine rich repeat domain containing protein</fullName>
    </submittedName>
</protein>
<dbReference type="SUPFAM" id="SSF52058">
    <property type="entry name" value="L domain-like"/>
    <property type="match status" value="1"/>
</dbReference>
<dbReference type="PANTHER" id="PTHR45752">
    <property type="entry name" value="LEUCINE-RICH REPEAT-CONTAINING"/>
    <property type="match status" value="1"/>
</dbReference>